<evidence type="ECO:0000313" key="15">
    <source>
        <dbReference type="Proteomes" id="UP000823619"/>
    </source>
</evidence>
<dbReference type="SUPFAM" id="SSF55205">
    <property type="entry name" value="EPT/RTPC-like"/>
    <property type="match status" value="1"/>
</dbReference>
<dbReference type="GO" id="GO:0071555">
    <property type="term" value="P:cell wall organization"/>
    <property type="evidence" value="ECO:0007669"/>
    <property type="project" value="UniProtKB-KW"/>
</dbReference>
<evidence type="ECO:0000256" key="8">
    <source>
        <dbReference type="ARBA" id="ARBA00023306"/>
    </source>
</evidence>
<proteinExistence type="inferred from homology"/>
<feature type="binding site" evidence="12">
    <location>
        <position position="344"/>
    </location>
    <ligand>
        <name>UDP-N-acetyl-alpha-D-glucosamine</name>
        <dbReference type="ChEBI" id="CHEBI:57705"/>
    </ligand>
</feature>
<comment type="function">
    <text evidence="12">Cell wall formation. Adds enolpyruvyl to UDP-N-acetylglucosamine.</text>
</comment>
<keyword evidence="9 12" id="KW-0961">Cell wall biogenesis/degradation</keyword>
<evidence type="ECO:0000256" key="11">
    <source>
        <dbReference type="ARBA" id="ARBA00047527"/>
    </source>
</evidence>
<gene>
    <name evidence="12 14" type="primary">murA</name>
    <name evidence="14" type="ORF">IAC23_00650</name>
</gene>
<keyword evidence="8 12" id="KW-0131">Cell cycle</keyword>
<dbReference type="GO" id="GO:0005737">
    <property type="term" value="C:cytoplasm"/>
    <property type="evidence" value="ECO:0007669"/>
    <property type="project" value="UniProtKB-SubCell"/>
</dbReference>
<feature type="domain" description="Enolpyruvate transferase" evidence="13">
    <location>
        <begin position="7"/>
        <end position="423"/>
    </location>
</feature>
<evidence type="ECO:0000313" key="14">
    <source>
        <dbReference type="EMBL" id="MBO8444195.1"/>
    </source>
</evidence>
<dbReference type="EMBL" id="JADIMO010000013">
    <property type="protein sequence ID" value="MBO8444195.1"/>
    <property type="molecule type" value="Genomic_DNA"/>
</dbReference>
<feature type="binding site" evidence="12">
    <location>
        <position position="97"/>
    </location>
    <ligand>
        <name>UDP-N-acetyl-alpha-D-glucosamine</name>
        <dbReference type="ChEBI" id="CHEBI:57705"/>
    </ligand>
</feature>
<reference evidence="14" key="2">
    <citation type="journal article" date="2021" name="PeerJ">
        <title>Extensive microbial diversity within the chicken gut microbiome revealed by metagenomics and culture.</title>
        <authorList>
            <person name="Gilroy R."/>
            <person name="Ravi A."/>
            <person name="Getino M."/>
            <person name="Pursley I."/>
            <person name="Horton D.L."/>
            <person name="Alikhan N.F."/>
            <person name="Baker D."/>
            <person name="Gharbi K."/>
            <person name="Hall N."/>
            <person name="Watson M."/>
            <person name="Adriaenssens E.M."/>
            <person name="Foster-Nyarko E."/>
            <person name="Jarju S."/>
            <person name="Secka A."/>
            <person name="Antonio M."/>
            <person name="Oren A."/>
            <person name="Chaudhuri R.R."/>
            <person name="La Ragione R."/>
            <person name="Hildebrand F."/>
            <person name="Pallen M.J."/>
        </authorList>
    </citation>
    <scope>NUCLEOTIDE SEQUENCE</scope>
    <source>
        <strain evidence="14">D5-748</strain>
    </source>
</reference>
<dbReference type="Pfam" id="PF00275">
    <property type="entry name" value="EPSP_synthase"/>
    <property type="match status" value="1"/>
</dbReference>
<dbReference type="InterPro" id="IPR036968">
    <property type="entry name" value="Enolpyruvate_Tfrase_sf"/>
</dbReference>
<evidence type="ECO:0000256" key="10">
    <source>
        <dbReference type="ARBA" id="ARBA00038367"/>
    </source>
</evidence>
<keyword evidence="5 12" id="KW-0808">Transferase</keyword>
<keyword evidence="6 12" id="KW-0133">Cell shape</keyword>
<evidence type="ECO:0000256" key="6">
    <source>
        <dbReference type="ARBA" id="ARBA00022960"/>
    </source>
</evidence>
<comment type="similarity">
    <text evidence="10 12">Belongs to the EPSP synthase family. MurA subfamily.</text>
</comment>
<evidence type="ECO:0000256" key="4">
    <source>
        <dbReference type="ARBA" id="ARBA00022618"/>
    </source>
</evidence>
<evidence type="ECO:0000256" key="2">
    <source>
        <dbReference type="ARBA" id="ARBA00004752"/>
    </source>
</evidence>
<dbReference type="EC" id="2.5.1.7" evidence="12"/>
<dbReference type="InterPro" id="IPR005750">
    <property type="entry name" value="UDP_GlcNAc_COvinyl_MurA"/>
</dbReference>
<protein>
    <recommendedName>
        <fullName evidence="12">UDP-N-acetylglucosamine 1-carboxyvinyltransferase</fullName>
        <ecNumber evidence="12">2.5.1.7</ecNumber>
    </recommendedName>
    <alternativeName>
        <fullName evidence="12">Enoylpyruvate transferase</fullName>
    </alternativeName>
    <alternativeName>
        <fullName evidence="12">UDP-N-acetylglucosamine enolpyruvyl transferase</fullName>
        <shortName evidence="12">EPT</shortName>
    </alternativeName>
</protein>
<dbReference type="GO" id="GO:0008760">
    <property type="term" value="F:UDP-N-acetylglucosamine 1-carboxyvinyltransferase activity"/>
    <property type="evidence" value="ECO:0007669"/>
    <property type="project" value="UniProtKB-UniRule"/>
</dbReference>
<keyword evidence="7 12" id="KW-0573">Peptidoglycan synthesis</keyword>
<keyword evidence="3 12" id="KW-0963">Cytoplasm</keyword>
<comment type="catalytic activity">
    <reaction evidence="11 12">
        <text>phosphoenolpyruvate + UDP-N-acetyl-alpha-D-glucosamine = UDP-N-acetyl-3-O-(1-carboxyvinyl)-alpha-D-glucosamine + phosphate</text>
        <dbReference type="Rhea" id="RHEA:18681"/>
        <dbReference type="ChEBI" id="CHEBI:43474"/>
        <dbReference type="ChEBI" id="CHEBI:57705"/>
        <dbReference type="ChEBI" id="CHEBI:58702"/>
        <dbReference type="ChEBI" id="CHEBI:68483"/>
        <dbReference type="EC" id="2.5.1.7"/>
    </reaction>
</comment>
<dbReference type="HAMAP" id="MF_00111">
    <property type="entry name" value="MurA"/>
    <property type="match status" value="1"/>
</dbReference>
<reference evidence="14" key="1">
    <citation type="submission" date="2020-10" db="EMBL/GenBank/DDBJ databases">
        <authorList>
            <person name="Gilroy R."/>
        </authorList>
    </citation>
    <scope>NUCLEOTIDE SEQUENCE</scope>
    <source>
        <strain evidence="14">D5-748</strain>
    </source>
</reference>
<accession>A0A9D9H7Q5</accession>
<organism evidence="14 15">
    <name type="scientific">Candidatus Cryptobacteroides merdavium</name>
    <dbReference type="NCBI Taxonomy" id="2840769"/>
    <lineage>
        <taxon>Bacteria</taxon>
        <taxon>Pseudomonadati</taxon>
        <taxon>Bacteroidota</taxon>
        <taxon>Bacteroidia</taxon>
        <taxon>Bacteroidales</taxon>
        <taxon>Candidatus Cryptobacteroides</taxon>
    </lineage>
</organism>
<feature type="binding site" evidence="12">
    <location>
        <position position="322"/>
    </location>
    <ligand>
        <name>UDP-N-acetyl-alpha-D-glucosamine</name>
        <dbReference type="ChEBI" id="CHEBI:57705"/>
    </ligand>
</feature>
<evidence type="ECO:0000256" key="5">
    <source>
        <dbReference type="ARBA" id="ARBA00022679"/>
    </source>
</evidence>
<dbReference type="InterPro" id="IPR013792">
    <property type="entry name" value="RNA3'P_cycl/enolpyr_Trfase_a/b"/>
</dbReference>
<evidence type="ECO:0000259" key="13">
    <source>
        <dbReference type="Pfam" id="PF00275"/>
    </source>
</evidence>
<evidence type="ECO:0000256" key="12">
    <source>
        <dbReference type="HAMAP-Rule" id="MF_00111"/>
    </source>
</evidence>
<dbReference type="Gene3D" id="3.65.10.10">
    <property type="entry name" value="Enolpyruvate transferase domain"/>
    <property type="match status" value="2"/>
</dbReference>
<comment type="caution">
    <text evidence="12">Lacks conserved residue(s) required for the propagation of feature annotation.</text>
</comment>
<feature type="binding site" evidence="12">
    <location>
        <begin position="22"/>
        <end position="23"/>
    </location>
    <ligand>
        <name>phosphoenolpyruvate</name>
        <dbReference type="ChEBI" id="CHEBI:58702"/>
    </ligand>
</feature>
<evidence type="ECO:0000256" key="3">
    <source>
        <dbReference type="ARBA" id="ARBA00022490"/>
    </source>
</evidence>
<dbReference type="GO" id="GO:0009252">
    <property type="term" value="P:peptidoglycan biosynthetic process"/>
    <property type="evidence" value="ECO:0007669"/>
    <property type="project" value="UniProtKB-UniRule"/>
</dbReference>
<dbReference type="AlphaFoldDB" id="A0A9D9H7Q5"/>
<dbReference type="GO" id="GO:0008360">
    <property type="term" value="P:regulation of cell shape"/>
    <property type="evidence" value="ECO:0007669"/>
    <property type="project" value="UniProtKB-KW"/>
</dbReference>
<keyword evidence="4 12" id="KW-0132">Cell division</keyword>
<evidence type="ECO:0000256" key="1">
    <source>
        <dbReference type="ARBA" id="ARBA00004496"/>
    </source>
</evidence>
<dbReference type="InterPro" id="IPR050068">
    <property type="entry name" value="MurA_subfamily"/>
</dbReference>
<evidence type="ECO:0000256" key="7">
    <source>
        <dbReference type="ARBA" id="ARBA00022984"/>
    </source>
</evidence>
<comment type="subcellular location">
    <subcellularLocation>
        <location evidence="1 12">Cytoplasm</location>
    </subcellularLocation>
</comment>
<dbReference type="PANTHER" id="PTHR43783:SF1">
    <property type="entry name" value="UDP-N-ACETYLGLUCOSAMINE 1-CARBOXYVINYLTRANSFERASE"/>
    <property type="match status" value="1"/>
</dbReference>
<dbReference type="Proteomes" id="UP000823619">
    <property type="component" value="Unassembled WGS sequence"/>
</dbReference>
<feature type="active site" description="Proton donor" evidence="12">
    <location>
        <position position="121"/>
    </location>
</feature>
<comment type="pathway">
    <text evidence="2 12">Cell wall biogenesis; peptidoglycan biosynthesis.</text>
</comment>
<dbReference type="CDD" id="cd01555">
    <property type="entry name" value="UdpNAET"/>
    <property type="match status" value="1"/>
</dbReference>
<evidence type="ECO:0000256" key="9">
    <source>
        <dbReference type="ARBA" id="ARBA00023316"/>
    </source>
</evidence>
<comment type="caution">
    <text evidence="14">The sequence shown here is derived from an EMBL/GenBank/DDBJ whole genome shotgun (WGS) entry which is preliminary data.</text>
</comment>
<dbReference type="GO" id="GO:0019277">
    <property type="term" value="P:UDP-N-acetylgalactosamine biosynthetic process"/>
    <property type="evidence" value="ECO:0007669"/>
    <property type="project" value="InterPro"/>
</dbReference>
<sequence length="437" mass="47528">MSSFVIEGGHKLSGVIRPQGAKNEALQVISAVLLTDEEVTISNIPEILDIRNLIILLEGMGVKVTRKEKGCYVFKADEIDTDYVRSDDFVRKCAALRGSLMVVGPILARFGSAYFPKPGGDKIGRRRVDTHILGLMNLGAGLEYDNDKKAFYLHVPEGQRLKGKYMLLDEASVTGTANILMAAALAEGTTTIYNAACEPYIQQLCRLLVAMGAKIEGVGSNLLTVTGVEKLHGASHTLLPDMIEVGSFIGMAAITRSSITIKDVSYGNLGIIPECFRRLGIGLEQRGDDIFIPEQESYVIESFLDGSILTIADAPWPGLTPDLLSVMLVVATQCKGSVLIHQKMFESRLFFVDRLIDMGAQIILCDPHRAVVIGHDHKFTLRANNMLSPDIRAGIAMLIAAMSAKGTSVIGNIEQIDRGYEDIDIRLNALGAHISRN</sequence>
<dbReference type="InterPro" id="IPR001986">
    <property type="entry name" value="Enolpyruvate_Tfrase_dom"/>
</dbReference>
<dbReference type="NCBIfam" id="TIGR01072">
    <property type="entry name" value="murA"/>
    <property type="match status" value="1"/>
</dbReference>
<dbReference type="NCBIfam" id="NF006873">
    <property type="entry name" value="PRK09369.1"/>
    <property type="match status" value="1"/>
</dbReference>
<name>A0A9D9H7Q5_9BACT</name>
<dbReference type="GO" id="GO:0051301">
    <property type="term" value="P:cell division"/>
    <property type="evidence" value="ECO:0007669"/>
    <property type="project" value="UniProtKB-KW"/>
</dbReference>
<dbReference type="PANTHER" id="PTHR43783">
    <property type="entry name" value="UDP-N-ACETYLGLUCOSAMINE 1-CARBOXYVINYLTRANSFERASE"/>
    <property type="match status" value="1"/>
</dbReference>